<dbReference type="Pfam" id="PF13411">
    <property type="entry name" value="MerR_1"/>
    <property type="match status" value="1"/>
</dbReference>
<proteinExistence type="predicted"/>
<dbReference type="SMART" id="SM00422">
    <property type="entry name" value="HTH_MERR"/>
    <property type="match status" value="1"/>
</dbReference>
<keyword evidence="1" id="KW-0238">DNA-binding</keyword>
<evidence type="ECO:0000256" key="1">
    <source>
        <dbReference type="ARBA" id="ARBA00023125"/>
    </source>
</evidence>
<dbReference type="GO" id="GO:0003700">
    <property type="term" value="F:DNA-binding transcription factor activity"/>
    <property type="evidence" value="ECO:0007669"/>
    <property type="project" value="InterPro"/>
</dbReference>
<reference evidence="4 6" key="1">
    <citation type="submission" date="2022-07" db="EMBL/GenBank/DDBJ databases">
        <authorList>
            <person name="Criscuolo A."/>
        </authorList>
    </citation>
    <scope>NUCLEOTIDE SEQUENCE</scope>
    <source>
        <strain evidence="6">CIP 111951</strain>
        <strain evidence="4">CIP111854</strain>
        <strain evidence="3">CIP111951</strain>
    </source>
</reference>
<dbReference type="InterPro" id="IPR009061">
    <property type="entry name" value="DNA-bd_dom_put_sf"/>
</dbReference>
<evidence type="ECO:0000313" key="5">
    <source>
        <dbReference type="Proteomes" id="UP001152467"/>
    </source>
</evidence>
<dbReference type="InterPro" id="IPR000551">
    <property type="entry name" value="MerR-type_HTH_dom"/>
</dbReference>
<dbReference type="SUPFAM" id="SSF46955">
    <property type="entry name" value="Putative DNA-binding domain"/>
    <property type="match status" value="1"/>
</dbReference>
<dbReference type="Proteomes" id="UP001152467">
    <property type="component" value="Unassembled WGS sequence"/>
</dbReference>
<dbReference type="InterPro" id="IPR047057">
    <property type="entry name" value="MerR_fam"/>
</dbReference>
<dbReference type="PANTHER" id="PTHR30204:SF97">
    <property type="entry name" value="MERR FAMILY REGULATORY PROTEIN"/>
    <property type="match status" value="1"/>
</dbReference>
<sequence length="144" mass="16238">MSDKLEITIRQVAKQTGLPSSTIRYYEELGLIRSIGRKGITRVFHTKVIEQLALVALARYAGFTLDEIAHMFSSSGEVTIDRSQLIEKADLLDKKIKQFEAMRDGLKHVAKCPEQNQLDCPKFQSLVSKAARTQLLANRKSKFA</sequence>
<keyword evidence="5" id="KW-1185">Reference proteome</keyword>
<dbReference type="PANTHER" id="PTHR30204">
    <property type="entry name" value="REDOX-CYCLING DRUG-SENSING TRANSCRIPTIONAL ACTIVATOR SOXR"/>
    <property type="match status" value="1"/>
</dbReference>
<feature type="domain" description="HTH merR-type" evidence="2">
    <location>
        <begin position="6"/>
        <end position="74"/>
    </location>
</feature>
<name>A0A9W4W352_9GAMM</name>
<comment type="caution">
    <text evidence="4">The sequence shown here is derived from an EMBL/GenBank/DDBJ whole genome shotgun (WGS) entry which is preliminary data.</text>
</comment>
<evidence type="ECO:0000313" key="3">
    <source>
        <dbReference type="EMBL" id="CAH9053803.1"/>
    </source>
</evidence>
<organism evidence="4 5">
    <name type="scientific">Pseudoalteromonas holothuriae</name>
    <dbReference type="NCBI Taxonomy" id="2963714"/>
    <lineage>
        <taxon>Bacteria</taxon>
        <taxon>Pseudomonadati</taxon>
        <taxon>Pseudomonadota</taxon>
        <taxon>Gammaproteobacteria</taxon>
        <taxon>Alteromonadales</taxon>
        <taxon>Pseudoalteromonadaceae</taxon>
        <taxon>Pseudoalteromonas</taxon>
    </lineage>
</organism>
<dbReference type="PROSITE" id="PS50937">
    <property type="entry name" value="HTH_MERR_2"/>
    <property type="match status" value="1"/>
</dbReference>
<evidence type="ECO:0000313" key="6">
    <source>
        <dbReference type="Proteomes" id="UP001152485"/>
    </source>
</evidence>
<dbReference type="RefSeq" id="WP_315942699.1">
    <property type="nucleotide sequence ID" value="NZ_CAMAPC010000005.1"/>
</dbReference>
<dbReference type="Proteomes" id="UP001152485">
    <property type="component" value="Unassembled WGS sequence"/>
</dbReference>
<evidence type="ECO:0000259" key="2">
    <source>
        <dbReference type="PROSITE" id="PS50937"/>
    </source>
</evidence>
<dbReference type="EMBL" id="CAMAPC010000005">
    <property type="protein sequence ID" value="CAH9055809.1"/>
    <property type="molecule type" value="Genomic_DNA"/>
</dbReference>
<gene>
    <name evidence="4" type="primary">cueR_1</name>
    <name evidence="4" type="ORF">PSECIP111854_01653</name>
    <name evidence="3" type="ORF">PSECIP111951_00897</name>
</gene>
<evidence type="ECO:0000313" key="4">
    <source>
        <dbReference type="EMBL" id="CAH9055809.1"/>
    </source>
</evidence>
<dbReference type="GO" id="GO:0003677">
    <property type="term" value="F:DNA binding"/>
    <property type="evidence" value="ECO:0007669"/>
    <property type="project" value="UniProtKB-KW"/>
</dbReference>
<dbReference type="CDD" id="cd04781">
    <property type="entry name" value="HTH_MerR-like_sg6"/>
    <property type="match status" value="1"/>
</dbReference>
<dbReference type="EMBL" id="CAMAPD010000003">
    <property type="protein sequence ID" value="CAH9053803.1"/>
    <property type="molecule type" value="Genomic_DNA"/>
</dbReference>
<dbReference type="Gene3D" id="1.10.1660.10">
    <property type="match status" value="1"/>
</dbReference>
<dbReference type="AlphaFoldDB" id="A0A9W4W352"/>
<protein>
    <submittedName>
        <fullName evidence="4">HTH-type transcriptional regulator CueR</fullName>
    </submittedName>
</protein>
<accession>A0A9W4W352</accession>